<dbReference type="GO" id="GO:0016787">
    <property type="term" value="F:hydrolase activity"/>
    <property type="evidence" value="ECO:0007669"/>
    <property type="project" value="UniProtKB-KW"/>
</dbReference>
<dbReference type="OrthoDB" id="3010129at2759"/>
<keyword evidence="1" id="KW-0732">Signal</keyword>
<evidence type="ECO:0000313" key="3">
    <source>
        <dbReference type="Proteomes" id="UP000054007"/>
    </source>
</evidence>
<sequence>MAGRWARRLCSRALFWVLCRDVRQQPDSGQEFVLQVPFLNLMSNLVKRAGEVRVRVGGNTQETAKLVDTLPDGKMLAKDIENASNPTQTPPLDYTRDLFTIMSAISLVNVRWSLGIPFFDTNPFDLSFPRISRAILGDKLLGMQAGNELDMHSRHGHRNSDYAPQNYYHEVGALIAAMGDDARNILIRPNLANAEWQPQQIWDTCFVDSYSDSVALLSFEHYPNNNCFAHACALLFTFMSTTMSTAYTNFGVSNRCL</sequence>
<keyword evidence="3" id="KW-1185">Reference proteome</keyword>
<evidence type="ECO:0000313" key="2">
    <source>
        <dbReference type="EMBL" id="KIY61845.1"/>
    </source>
</evidence>
<protein>
    <submittedName>
        <fullName evidence="2">Glycoside hydrolase family 79 protein</fullName>
    </submittedName>
</protein>
<keyword evidence="2" id="KW-0378">Hydrolase</keyword>
<feature type="signal peptide" evidence="1">
    <location>
        <begin position="1"/>
        <end position="24"/>
    </location>
</feature>
<proteinExistence type="predicted"/>
<name>A0A0D7AV14_9AGAR</name>
<evidence type="ECO:0000256" key="1">
    <source>
        <dbReference type="SAM" id="SignalP"/>
    </source>
</evidence>
<reference evidence="2 3" key="1">
    <citation type="journal article" date="2015" name="Fungal Genet. Biol.">
        <title>Evolution of novel wood decay mechanisms in Agaricales revealed by the genome sequences of Fistulina hepatica and Cylindrobasidium torrendii.</title>
        <authorList>
            <person name="Floudas D."/>
            <person name="Held B.W."/>
            <person name="Riley R."/>
            <person name="Nagy L.G."/>
            <person name="Koehler G."/>
            <person name="Ransdell A.S."/>
            <person name="Younus H."/>
            <person name="Chow J."/>
            <person name="Chiniquy J."/>
            <person name="Lipzen A."/>
            <person name="Tritt A."/>
            <person name="Sun H."/>
            <person name="Haridas S."/>
            <person name="LaButti K."/>
            <person name="Ohm R.A."/>
            <person name="Kues U."/>
            <person name="Blanchette R.A."/>
            <person name="Grigoriev I.V."/>
            <person name="Minto R.E."/>
            <person name="Hibbett D.S."/>
        </authorList>
    </citation>
    <scope>NUCLEOTIDE SEQUENCE [LARGE SCALE GENOMIC DNA]</scope>
    <source>
        <strain evidence="2 3">FP15055 ss-10</strain>
    </source>
</reference>
<dbReference type="EMBL" id="KN880861">
    <property type="protein sequence ID" value="KIY61845.1"/>
    <property type="molecule type" value="Genomic_DNA"/>
</dbReference>
<accession>A0A0D7AV14</accession>
<feature type="chain" id="PRO_5002316571" evidence="1">
    <location>
        <begin position="25"/>
        <end position="257"/>
    </location>
</feature>
<organism evidence="2 3">
    <name type="scientific">Cylindrobasidium torrendii FP15055 ss-10</name>
    <dbReference type="NCBI Taxonomy" id="1314674"/>
    <lineage>
        <taxon>Eukaryota</taxon>
        <taxon>Fungi</taxon>
        <taxon>Dikarya</taxon>
        <taxon>Basidiomycota</taxon>
        <taxon>Agaricomycotina</taxon>
        <taxon>Agaricomycetes</taxon>
        <taxon>Agaricomycetidae</taxon>
        <taxon>Agaricales</taxon>
        <taxon>Marasmiineae</taxon>
        <taxon>Physalacriaceae</taxon>
        <taxon>Cylindrobasidium</taxon>
    </lineage>
</organism>
<dbReference type="InterPro" id="IPR052974">
    <property type="entry name" value="GH79_Enzymes"/>
</dbReference>
<dbReference type="PANTHER" id="PTHR36183:SF2">
    <property type="entry name" value="BETA-GLUCURONIDASE C-TERMINAL DOMAIN-CONTAINING PROTEIN"/>
    <property type="match status" value="1"/>
</dbReference>
<dbReference type="PANTHER" id="PTHR36183">
    <property type="entry name" value="BETA-GLUCURONIDASE"/>
    <property type="match status" value="1"/>
</dbReference>
<dbReference type="Gene3D" id="3.20.20.80">
    <property type="entry name" value="Glycosidases"/>
    <property type="match status" value="1"/>
</dbReference>
<dbReference type="Proteomes" id="UP000054007">
    <property type="component" value="Unassembled WGS sequence"/>
</dbReference>
<gene>
    <name evidence="2" type="ORF">CYLTODRAFT_202936</name>
</gene>
<dbReference type="AlphaFoldDB" id="A0A0D7AV14"/>